<evidence type="ECO:0000313" key="5">
    <source>
        <dbReference type="Proteomes" id="UP000648187"/>
    </source>
</evidence>
<keyword evidence="5" id="KW-1185">Reference proteome</keyword>
<dbReference type="InterPro" id="IPR004948">
    <property type="entry name" value="Nuc-triphosphatase_THEP1"/>
</dbReference>
<accession>A0A835G6W0</accession>
<proteinExistence type="inferred from homology"/>
<dbReference type="SUPFAM" id="SSF52540">
    <property type="entry name" value="P-loop containing nucleoside triphosphate hydrolases"/>
    <property type="match status" value="1"/>
</dbReference>
<evidence type="ECO:0000256" key="2">
    <source>
        <dbReference type="ARBA" id="ARBA00022801"/>
    </source>
</evidence>
<dbReference type="GO" id="GO:0017111">
    <property type="term" value="F:ribonucleoside triphosphate phosphatase activity"/>
    <property type="evidence" value="ECO:0007669"/>
    <property type="project" value="InterPro"/>
</dbReference>
<evidence type="ECO:0000256" key="1">
    <source>
        <dbReference type="ARBA" id="ARBA00022741"/>
    </source>
</evidence>
<evidence type="ECO:0000313" key="4">
    <source>
        <dbReference type="EMBL" id="KAF9407417.1"/>
    </source>
</evidence>
<dbReference type="AlphaFoldDB" id="A0A835G6W0"/>
<gene>
    <name evidence="4" type="ORF">HW555_012545</name>
</gene>
<keyword evidence="1" id="KW-0547">Nucleotide-binding</keyword>
<dbReference type="Pfam" id="PF03266">
    <property type="entry name" value="NTPase_1"/>
    <property type="match status" value="1"/>
</dbReference>
<evidence type="ECO:0008006" key="6">
    <source>
        <dbReference type="Google" id="ProtNLM"/>
    </source>
</evidence>
<reference evidence="4" key="1">
    <citation type="submission" date="2020-08" db="EMBL/GenBank/DDBJ databases">
        <title>Spodoptera exigua strain:BAW_Kor-Di-RS1 Genome sequencing and assembly.</title>
        <authorList>
            <person name="Kim J."/>
            <person name="Nam H.Y."/>
            <person name="Kwon M."/>
            <person name="Choi J.H."/>
            <person name="Cho S.R."/>
            <person name="Kim G.-H."/>
        </authorList>
    </citation>
    <scope>NUCLEOTIDE SEQUENCE</scope>
    <source>
        <strain evidence="4">BAW_Kor-Di-RS1</strain>
        <tissue evidence="4">Whole-body</tissue>
    </source>
</reference>
<keyword evidence="2" id="KW-0378">Hydrolase</keyword>
<organism evidence="4 5">
    <name type="scientific">Spodoptera exigua</name>
    <name type="common">Beet armyworm</name>
    <name type="synonym">Noctua fulgens</name>
    <dbReference type="NCBI Taxonomy" id="7107"/>
    <lineage>
        <taxon>Eukaryota</taxon>
        <taxon>Metazoa</taxon>
        <taxon>Ecdysozoa</taxon>
        <taxon>Arthropoda</taxon>
        <taxon>Hexapoda</taxon>
        <taxon>Insecta</taxon>
        <taxon>Pterygota</taxon>
        <taxon>Neoptera</taxon>
        <taxon>Endopterygota</taxon>
        <taxon>Lepidoptera</taxon>
        <taxon>Glossata</taxon>
        <taxon>Ditrysia</taxon>
        <taxon>Noctuoidea</taxon>
        <taxon>Noctuidae</taxon>
        <taxon>Amphipyrinae</taxon>
        <taxon>Spodoptera</taxon>
    </lineage>
</organism>
<dbReference type="EMBL" id="JACKWZ010000473">
    <property type="protein sequence ID" value="KAF9407417.1"/>
    <property type="molecule type" value="Genomic_DNA"/>
</dbReference>
<dbReference type="CDD" id="cd19482">
    <property type="entry name" value="RecA-like_Thep1"/>
    <property type="match status" value="1"/>
</dbReference>
<dbReference type="NCBIfam" id="NF010248">
    <property type="entry name" value="PRK13695.1"/>
    <property type="match status" value="1"/>
</dbReference>
<dbReference type="PANTHER" id="PTHR43146">
    <property type="entry name" value="CANCER-RELATED NUCLEOSIDE-TRIPHOSPHATASE"/>
    <property type="match status" value="1"/>
</dbReference>
<dbReference type="InterPro" id="IPR027417">
    <property type="entry name" value="P-loop_NTPase"/>
</dbReference>
<dbReference type="Gene3D" id="3.40.50.300">
    <property type="entry name" value="P-loop containing nucleotide triphosphate hydrolases"/>
    <property type="match status" value="1"/>
</dbReference>
<protein>
    <recommendedName>
        <fullName evidence="6">AAA+ ATPase domain-containing protein</fullName>
    </recommendedName>
</protein>
<dbReference type="Proteomes" id="UP000648187">
    <property type="component" value="Unassembled WGS sequence"/>
</dbReference>
<name>A0A835G6W0_SPOEX</name>
<dbReference type="GO" id="GO:0005524">
    <property type="term" value="F:ATP binding"/>
    <property type="evidence" value="ECO:0007669"/>
    <property type="project" value="UniProtKB-KW"/>
</dbReference>
<evidence type="ECO:0000256" key="3">
    <source>
        <dbReference type="ARBA" id="ARBA00022840"/>
    </source>
</evidence>
<dbReference type="OrthoDB" id="446244at2759"/>
<dbReference type="HAMAP" id="MF_00796">
    <property type="entry name" value="NTPase_1"/>
    <property type="match status" value="1"/>
</dbReference>
<sequence>MASKTYKYFILTGEPGVGKTTLTKKLVKEIVGKGVKTSGFYTEEVRYDRIREGFDVVALDGARGRLARDQNLLKNPVKHKVGKYGVLVEEFEIIALPSLVKPNDSQAHLLVIDEIGKMEFFSEKFKNTIHNIFSPSSDYTVLATIPVRKSDQLIESIRNHKQARVWTVTRENRNSLQEEILNEINKTISF</sequence>
<comment type="caution">
    <text evidence="4">The sequence shown here is derived from an EMBL/GenBank/DDBJ whole genome shotgun (WGS) entry which is preliminary data.</text>
</comment>
<keyword evidence="3" id="KW-0067">ATP-binding</keyword>
<dbReference type="PANTHER" id="PTHR43146:SF1">
    <property type="entry name" value="CANCER-RELATED NUCLEOSIDE-TRIPHOSPHATASE"/>
    <property type="match status" value="1"/>
</dbReference>